<evidence type="ECO:0000259" key="8">
    <source>
        <dbReference type="Pfam" id="PF07669"/>
    </source>
</evidence>
<accession>A0ABV1IB96</accession>
<dbReference type="InterPro" id="IPR002052">
    <property type="entry name" value="DNA_methylase_N6_adenine_CS"/>
</dbReference>
<keyword evidence="11" id="KW-1185">Reference proteome</keyword>
<proteinExistence type="predicted"/>
<keyword evidence="5" id="KW-0680">Restriction system</keyword>
<comment type="caution">
    <text evidence="10">The sequence shown here is derived from an EMBL/GenBank/DDBJ whole genome shotgun (WGS) entry which is preliminary data.</text>
</comment>
<dbReference type="Pfam" id="PF12950">
    <property type="entry name" value="TaqI_C"/>
    <property type="match status" value="1"/>
</dbReference>
<feature type="domain" description="Type II methyltransferase M.TaqI-like" evidence="8">
    <location>
        <begin position="257"/>
        <end position="412"/>
    </location>
</feature>
<dbReference type="PANTHER" id="PTHR33841">
    <property type="entry name" value="DNA METHYLTRANSFERASE YEEA-RELATED"/>
    <property type="match status" value="1"/>
</dbReference>
<dbReference type="Gene3D" id="3.40.50.150">
    <property type="entry name" value="Vaccinia Virus protein VP39"/>
    <property type="match status" value="1"/>
</dbReference>
<keyword evidence="3" id="KW-0808">Transferase</keyword>
<dbReference type="RefSeq" id="WP_349093300.1">
    <property type="nucleotide sequence ID" value="NZ_JBBNGJ010000007.1"/>
</dbReference>
<feature type="domain" description="TaqI-like C-terminal specificity" evidence="9">
    <location>
        <begin position="518"/>
        <end position="629"/>
    </location>
</feature>
<dbReference type="EC" id="2.1.1.72" evidence="1"/>
<keyword evidence="2" id="KW-0489">Methyltransferase</keyword>
<evidence type="ECO:0000313" key="10">
    <source>
        <dbReference type="EMBL" id="MEQ2593219.1"/>
    </source>
</evidence>
<sequence length="715" mass="81371">MSEEYITLDGLCQQLSISRATGRNWLRLGKIESQGIDPAGQMYFTEEYVSNLKQSLETGERRSLRSRRNKRYVSGKGLYDRYVSDICESTDTVKSLVDKLERQNICVTEMVMRTLLADCALKLLVSSGEITVDREIFPAYIDGSLTIGVWSALIDDIIQDKKAALSWSNNNKNLMDTNYYYQKGEDVLGLLYMSIRDAGSRKAAGSYYTPTKVVRTLISDVTGDMGSRISEGGKRLFDPCCGTGNFLIQLPDDIELNNIYACDIDELSVQLARFNLALGRLSGRRHVNVDEAIRTIYEHIERRDFISEYRNDSECGGDDKKLLADPGYDIIIGNPPWGYTFDRETRTLLRKAYRTAAGRGVESSDVFVECALKLLTDEGVLAFVLPEALLDVHNHKTIREIIAESANVSRVSFLGDAFYGVQCPSLVLQLEKSSDPGHSKGAVIERDGREFVVGTDRPLGSENFMLRLTDDEYRLLCRIENTDNCEFLRGQADFALGIVTGDNAKYVSTECGEGMEAVITGADVYRYRCGKTEKYMYPELTLYQQAAPLELYRAPEKLIYRFINRQLVFAYDDRQRLTLNSCNVVIPHIPGLDMRYIMAILNSRVAQYIYEKRYNAVKVLRSHIENIPVPVADEETQRRIISKAEELMAEELMAEELITESSVNSEMQTYKTGKDYLQRYRLYEEIDDIVRKLYSVTDEEYEFIKQSLSGDKYML</sequence>
<dbReference type="InterPro" id="IPR025931">
    <property type="entry name" value="TaqI_C"/>
</dbReference>
<dbReference type="PROSITE" id="PS00092">
    <property type="entry name" value="N6_MTASE"/>
    <property type="match status" value="1"/>
</dbReference>
<dbReference type="EMBL" id="JBBNGJ010000007">
    <property type="protein sequence ID" value="MEQ2593219.1"/>
    <property type="molecule type" value="Genomic_DNA"/>
</dbReference>
<keyword evidence="6" id="KW-0238">DNA-binding</keyword>
<evidence type="ECO:0000256" key="2">
    <source>
        <dbReference type="ARBA" id="ARBA00022603"/>
    </source>
</evidence>
<evidence type="ECO:0000256" key="7">
    <source>
        <dbReference type="ARBA" id="ARBA00047942"/>
    </source>
</evidence>
<evidence type="ECO:0000256" key="3">
    <source>
        <dbReference type="ARBA" id="ARBA00022679"/>
    </source>
</evidence>
<dbReference type="SUPFAM" id="SSF53335">
    <property type="entry name" value="S-adenosyl-L-methionine-dependent methyltransferases"/>
    <property type="match status" value="1"/>
</dbReference>
<evidence type="ECO:0000256" key="5">
    <source>
        <dbReference type="ARBA" id="ARBA00022747"/>
    </source>
</evidence>
<evidence type="ECO:0000256" key="6">
    <source>
        <dbReference type="ARBA" id="ARBA00023125"/>
    </source>
</evidence>
<name>A0ABV1IB96_9FIRM</name>
<organism evidence="10 11">
    <name type="scientific">Coprococcus aceti</name>
    <dbReference type="NCBI Taxonomy" id="2981786"/>
    <lineage>
        <taxon>Bacteria</taxon>
        <taxon>Bacillati</taxon>
        <taxon>Bacillota</taxon>
        <taxon>Clostridia</taxon>
        <taxon>Lachnospirales</taxon>
        <taxon>Lachnospiraceae</taxon>
        <taxon>Coprococcus</taxon>
    </lineage>
</organism>
<dbReference type="Gene3D" id="3.90.220.10">
    <property type="entry name" value="Adenine-n6-DNA-methyltransferase Taqi, Chain A, domain 2"/>
    <property type="match status" value="1"/>
</dbReference>
<evidence type="ECO:0000313" key="11">
    <source>
        <dbReference type="Proteomes" id="UP001494672"/>
    </source>
</evidence>
<dbReference type="SUPFAM" id="SSF116734">
    <property type="entry name" value="DNA methylase specificity domain"/>
    <property type="match status" value="1"/>
</dbReference>
<dbReference type="InterPro" id="IPR023135">
    <property type="entry name" value="N6_DNA_MeTrfase_TaqI_C"/>
</dbReference>
<dbReference type="InterPro" id="IPR050953">
    <property type="entry name" value="N4_N6_ade-DNA_methylase"/>
</dbReference>
<dbReference type="PANTHER" id="PTHR33841:SF1">
    <property type="entry name" value="DNA METHYLTRANSFERASE A"/>
    <property type="match status" value="1"/>
</dbReference>
<dbReference type="InterPro" id="IPR011639">
    <property type="entry name" value="MethylTrfase_TaqI-like_dom"/>
</dbReference>
<evidence type="ECO:0000256" key="1">
    <source>
        <dbReference type="ARBA" id="ARBA00011900"/>
    </source>
</evidence>
<protein>
    <recommendedName>
        <fullName evidence="1">site-specific DNA-methyltransferase (adenine-specific)</fullName>
        <ecNumber evidence="1">2.1.1.72</ecNumber>
    </recommendedName>
</protein>
<gene>
    <name evidence="10" type="ORF">AAAU18_09905</name>
</gene>
<keyword evidence="4" id="KW-0949">S-adenosyl-L-methionine</keyword>
<dbReference type="InterPro" id="IPR029063">
    <property type="entry name" value="SAM-dependent_MTases_sf"/>
</dbReference>
<dbReference type="Pfam" id="PF07669">
    <property type="entry name" value="Eco57I"/>
    <property type="match status" value="1"/>
</dbReference>
<evidence type="ECO:0000256" key="4">
    <source>
        <dbReference type="ARBA" id="ARBA00022691"/>
    </source>
</evidence>
<dbReference type="Proteomes" id="UP001494672">
    <property type="component" value="Unassembled WGS sequence"/>
</dbReference>
<evidence type="ECO:0000259" key="9">
    <source>
        <dbReference type="Pfam" id="PF12950"/>
    </source>
</evidence>
<dbReference type="PRINTS" id="PR00507">
    <property type="entry name" value="N12N6MTFRASE"/>
</dbReference>
<reference evidence="10 11" key="1">
    <citation type="submission" date="2024-04" db="EMBL/GenBank/DDBJ databases">
        <title>Human intestinal bacterial collection.</title>
        <authorList>
            <person name="Pauvert C."/>
            <person name="Hitch T.C.A."/>
            <person name="Clavel T."/>
        </authorList>
    </citation>
    <scope>NUCLEOTIDE SEQUENCE [LARGE SCALE GENOMIC DNA]</scope>
    <source>
        <strain evidence="10 11">CLA-AA-H181</strain>
    </source>
</reference>
<dbReference type="CDD" id="cd02440">
    <property type="entry name" value="AdoMet_MTases"/>
    <property type="match status" value="1"/>
</dbReference>
<comment type="catalytic activity">
    <reaction evidence="7">
        <text>a 2'-deoxyadenosine in DNA + S-adenosyl-L-methionine = an N(6)-methyl-2'-deoxyadenosine in DNA + S-adenosyl-L-homocysteine + H(+)</text>
        <dbReference type="Rhea" id="RHEA:15197"/>
        <dbReference type="Rhea" id="RHEA-COMP:12418"/>
        <dbReference type="Rhea" id="RHEA-COMP:12419"/>
        <dbReference type="ChEBI" id="CHEBI:15378"/>
        <dbReference type="ChEBI" id="CHEBI:57856"/>
        <dbReference type="ChEBI" id="CHEBI:59789"/>
        <dbReference type="ChEBI" id="CHEBI:90615"/>
        <dbReference type="ChEBI" id="CHEBI:90616"/>
        <dbReference type="EC" id="2.1.1.72"/>
    </reaction>
</comment>